<dbReference type="PANTHER" id="PTHR30487">
    <property type="entry name" value="TYPE 4 PREPILIN-LIKE PROTEINS LEADER PEPTIDE-PROCESSING ENZYME"/>
    <property type="match status" value="1"/>
</dbReference>
<dbReference type="InterPro" id="IPR010627">
    <property type="entry name" value="Prepilin_pept_A24_N"/>
</dbReference>
<dbReference type="GO" id="GO:0006465">
    <property type="term" value="P:signal peptide processing"/>
    <property type="evidence" value="ECO:0007669"/>
    <property type="project" value="TreeGrafter"/>
</dbReference>
<organism evidence="3 4">
    <name type="scientific">Candidatus Streptococcus faecavium</name>
    <dbReference type="NCBI Taxonomy" id="2838763"/>
    <lineage>
        <taxon>Bacteria</taxon>
        <taxon>Bacillati</taxon>
        <taxon>Bacillota</taxon>
        <taxon>Bacilli</taxon>
        <taxon>Lactobacillales</taxon>
        <taxon>Streptococcaceae</taxon>
        <taxon>Streptococcus</taxon>
    </lineage>
</organism>
<proteinExistence type="predicted"/>
<feature type="transmembrane region" description="Helical" evidence="1">
    <location>
        <begin position="127"/>
        <end position="147"/>
    </location>
</feature>
<evidence type="ECO:0000259" key="2">
    <source>
        <dbReference type="Pfam" id="PF06750"/>
    </source>
</evidence>
<feature type="transmembrane region" description="Helical" evidence="1">
    <location>
        <begin position="99"/>
        <end position="121"/>
    </location>
</feature>
<sequence length="218" mass="24294">MDILLFFFLGASLASFIGVVVERFPEKSLITPASHCQACGTTLPTWDLIPILSFLINRGHCRFCQVKLPIWYLLIECFLGIVSVGYYHHILSGQICMTILLSVLLSLYDLKSLGFPILAWLLPTLGLFFFAPLSPIFLILCLLGILAEMTDIKIGSGDFFYLASLSLGLSLTALLWVIELGALAGILSYLLKLKRCKHIPLVPFLFLGYLLVIFFKLT</sequence>
<reference evidence="3" key="1">
    <citation type="journal article" date="2021" name="PeerJ">
        <title>Extensive microbial diversity within the chicken gut microbiome revealed by metagenomics and culture.</title>
        <authorList>
            <person name="Gilroy R."/>
            <person name="Ravi A."/>
            <person name="Getino M."/>
            <person name="Pursley I."/>
            <person name="Horton D.L."/>
            <person name="Alikhan N.F."/>
            <person name="Baker D."/>
            <person name="Gharbi K."/>
            <person name="Hall N."/>
            <person name="Watson M."/>
            <person name="Adriaenssens E.M."/>
            <person name="Foster-Nyarko E."/>
            <person name="Jarju S."/>
            <person name="Secka A."/>
            <person name="Antonio M."/>
            <person name="Oren A."/>
            <person name="Chaudhuri R.R."/>
            <person name="La Ragione R."/>
            <person name="Hildebrand F."/>
            <person name="Pallen M.J."/>
        </authorList>
    </citation>
    <scope>NUCLEOTIDE SEQUENCE</scope>
    <source>
        <strain evidence="3">ChiBcolR9-63</strain>
    </source>
</reference>
<evidence type="ECO:0000313" key="3">
    <source>
        <dbReference type="EMBL" id="HIZ67468.1"/>
    </source>
</evidence>
<feature type="transmembrane region" description="Helical" evidence="1">
    <location>
        <begin position="198"/>
        <end position="217"/>
    </location>
</feature>
<name>A0A9D2FU40_9STRE</name>
<dbReference type="Pfam" id="PF06750">
    <property type="entry name" value="A24_N_bact"/>
    <property type="match status" value="1"/>
</dbReference>
<keyword evidence="1" id="KW-1133">Transmembrane helix</keyword>
<keyword evidence="1" id="KW-0472">Membrane</keyword>
<keyword evidence="1" id="KW-0812">Transmembrane</keyword>
<dbReference type="PANTHER" id="PTHR30487:SF0">
    <property type="entry name" value="PREPILIN LEADER PEPTIDASE_N-METHYLTRANSFERASE-RELATED"/>
    <property type="match status" value="1"/>
</dbReference>
<evidence type="ECO:0000256" key="1">
    <source>
        <dbReference type="SAM" id="Phobius"/>
    </source>
</evidence>
<reference evidence="3" key="2">
    <citation type="submission" date="2021-04" db="EMBL/GenBank/DDBJ databases">
        <authorList>
            <person name="Gilroy R."/>
        </authorList>
    </citation>
    <scope>NUCLEOTIDE SEQUENCE</scope>
    <source>
        <strain evidence="3">ChiBcolR9-63</strain>
    </source>
</reference>
<dbReference type="AlphaFoldDB" id="A0A9D2FU40"/>
<dbReference type="Proteomes" id="UP000824058">
    <property type="component" value="Unassembled WGS sequence"/>
</dbReference>
<comment type="caution">
    <text evidence="3">The sequence shown here is derived from an EMBL/GenBank/DDBJ whole genome shotgun (WGS) entry which is preliminary data.</text>
</comment>
<accession>A0A9D2FU40</accession>
<dbReference type="GO" id="GO:0004190">
    <property type="term" value="F:aspartic-type endopeptidase activity"/>
    <property type="evidence" value="ECO:0007669"/>
    <property type="project" value="TreeGrafter"/>
</dbReference>
<protein>
    <submittedName>
        <fullName evidence="3">Prepilin peptidase</fullName>
    </submittedName>
</protein>
<dbReference type="GO" id="GO:0005886">
    <property type="term" value="C:plasma membrane"/>
    <property type="evidence" value="ECO:0007669"/>
    <property type="project" value="TreeGrafter"/>
</dbReference>
<evidence type="ECO:0000313" key="4">
    <source>
        <dbReference type="Proteomes" id="UP000824058"/>
    </source>
</evidence>
<feature type="transmembrane region" description="Helical" evidence="1">
    <location>
        <begin position="70"/>
        <end position="87"/>
    </location>
</feature>
<gene>
    <name evidence="3" type="ORF">H9965_03235</name>
</gene>
<feature type="domain" description="Prepilin peptidase A24 N-terminal" evidence="2">
    <location>
        <begin position="9"/>
        <end position="89"/>
    </location>
</feature>
<dbReference type="EMBL" id="DXBD01000025">
    <property type="protein sequence ID" value="HIZ67468.1"/>
    <property type="molecule type" value="Genomic_DNA"/>
</dbReference>
<dbReference type="InterPro" id="IPR050882">
    <property type="entry name" value="Prepilin_peptidase/N-MTase"/>
</dbReference>